<proteinExistence type="predicted"/>
<dbReference type="CDD" id="cd01667">
    <property type="entry name" value="TGS_ThrRS"/>
    <property type="match status" value="1"/>
</dbReference>
<dbReference type="PANTHER" id="PTHR42753:SF9">
    <property type="entry name" value="LARGE RIBOSOMAL SUBUNIT PROTEIN ML39"/>
    <property type="match status" value="1"/>
</dbReference>
<dbReference type="SUPFAM" id="SSF55186">
    <property type="entry name" value="ThrRS/AlaRS common domain"/>
    <property type="match status" value="1"/>
</dbReference>
<dbReference type="AlphaFoldDB" id="A0A5S6QXM1"/>
<dbReference type="SUPFAM" id="SSF81271">
    <property type="entry name" value="TGS-like"/>
    <property type="match status" value="1"/>
</dbReference>
<feature type="domain" description="TGS" evidence="1">
    <location>
        <begin position="89"/>
        <end position="130"/>
    </location>
</feature>
<evidence type="ECO:0000313" key="2">
    <source>
        <dbReference type="Proteomes" id="UP000046395"/>
    </source>
</evidence>
<dbReference type="GO" id="GO:0005739">
    <property type="term" value="C:mitochondrion"/>
    <property type="evidence" value="ECO:0007669"/>
    <property type="project" value="TreeGrafter"/>
</dbReference>
<sequence length="362" mass="41306">MNSLVVRRLCQLSRNHYRRHLASASALRSAATMDEMRTKRNSLFEKEKVRQQNLIGLMEKIEVRICDQKTLGSGRSEEAVILAMNKDVSTPFDCALHISRVVADRAALALVNGIPWDMRRPLPSDCDLKFLFYTDENPFIVNKAYWRTCSLILGYILETSFKQEVTVTLHSWPAVDISSGSFVYDVDFGKHHGWQPSEKDFRMLSHVPPAELRNKDLPIERLDVDASVAGKIFEDNRFKSEQVQSMASTMKRGNKKIPIYRMGDHVDISRGPMISSTAQLGFYSVTAFHYYSTDHFGPLCRVQGVSVPFTQRINSWAWEVVCHNSKTMNPLVLPSRDRYAVQAPEEQINSSEKTNAERLVNE</sequence>
<dbReference type="GO" id="GO:0000166">
    <property type="term" value="F:nucleotide binding"/>
    <property type="evidence" value="ECO:0007669"/>
    <property type="project" value="InterPro"/>
</dbReference>
<evidence type="ECO:0000313" key="3">
    <source>
        <dbReference type="WBParaSite" id="TMUE_3000012146.1"/>
    </source>
</evidence>
<dbReference type="Pfam" id="PF02824">
    <property type="entry name" value="TGS"/>
    <property type="match status" value="1"/>
</dbReference>
<dbReference type="InterPro" id="IPR050062">
    <property type="entry name" value="Pro-tRNA_synthetase"/>
</dbReference>
<name>A0A5S6QXM1_TRIMR</name>
<dbReference type="GO" id="GO:0003723">
    <property type="term" value="F:RNA binding"/>
    <property type="evidence" value="ECO:0007669"/>
    <property type="project" value="TreeGrafter"/>
</dbReference>
<reference evidence="3" key="1">
    <citation type="submission" date="2019-12" db="UniProtKB">
        <authorList>
            <consortium name="WormBaseParasite"/>
        </authorList>
    </citation>
    <scope>IDENTIFICATION</scope>
</reference>
<dbReference type="Proteomes" id="UP000046395">
    <property type="component" value="Unassembled WGS sequence"/>
</dbReference>
<organism evidence="2 3">
    <name type="scientific">Trichuris muris</name>
    <name type="common">Mouse whipworm</name>
    <dbReference type="NCBI Taxonomy" id="70415"/>
    <lineage>
        <taxon>Eukaryota</taxon>
        <taxon>Metazoa</taxon>
        <taxon>Ecdysozoa</taxon>
        <taxon>Nematoda</taxon>
        <taxon>Enoplea</taxon>
        <taxon>Dorylaimia</taxon>
        <taxon>Trichinellida</taxon>
        <taxon>Trichuridae</taxon>
        <taxon>Trichuris</taxon>
    </lineage>
</organism>
<dbReference type="InterPro" id="IPR018163">
    <property type="entry name" value="Thr/Ala-tRNA-synth_IIc_edit"/>
</dbReference>
<dbReference type="InterPro" id="IPR004095">
    <property type="entry name" value="TGS"/>
</dbReference>
<dbReference type="Gene3D" id="3.30.980.10">
    <property type="entry name" value="Threonyl-trna Synthetase, Chain A, domain 2"/>
    <property type="match status" value="1"/>
</dbReference>
<dbReference type="InterPro" id="IPR012675">
    <property type="entry name" value="Beta-grasp_dom_sf"/>
</dbReference>
<dbReference type="InterPro" id="IPR012676">
    <property type="entry name" value="TGS-like"/>
</dbReference>
<dbReference type="PANTHER" id="PTHR42753">
    <property type="entry name" value="MITOCHONDRIAL RIBOSOME PROTEIN L39/PROLYL-TRNA LIGASE FAMILY MEMBER"/>
    <property type="match status" value="1"/>
</dbReference>
<dbReference type="Gene3D" id="3.10.20.30">
    <property type="match status" value="1"/>
</dbReference>
<protein>
    <submittedName>
        <fullName evidence="3">TGS domain-containing protein</fullName>
    </submittedName>
</protein>
<evidence type="ECO:0000259" key="1">
    <source>
        <dbReference type="Pfam" id="PF02824"/>
    </source>
</evidence>
<accession>A0A5S6QXM1</accession>
<dbReference type="WBParaSite" id="TMUE_3000012146.1">
    <property type="protein sequence ID" value="TMUE_3000012146.1"/>
    <property type="gene ID" value="WBGene00291669"/>
</dbReference>
<keyword evidence="2" id="KW-1185">Reference proteome</keyword>
<dbReference type="STRING" id="70415.A0A5S6QXM1"/>